<proteinExistence type="predicted"/>
<evidence type="ECO:0000313" key="3">
    <source>
        <dbReference type="EMBL" id="SMQ46336.1"/>
    </source>
</evidence>
<dbReference type="STRING" id="1276538.A0A1X7RFY2"/>
<evidence type="ECO:0000313" key="4">
    <source>
        <dbReference type="Proteomes" id="UP000215127"/>
    </source>
</evidence>
<evidence type="ECO:0000259" key="2">
    <source>
        <dbReference type="PROSITE" id="PS00028"/>
    </source>
</evidence>
<dbReference type="InterPro" id="IPR013087">
    <property type="entry name" value="Znf_C2H2_type"/>
</dbReference>
<accession>A0A1X7RFY2</accession>
<feature type="domain" description="C2H2-type" evidence="2">
    <location>
        <begin position="465"/>
        <end position="487"/>
    </location>
</feature>
<gene>
    <name evidence="3" type="ORF">ZT3D7_G1482</name>
</gene>
<feature type="region of interest" description="Disordered" evidence="1">
    <location>
        <begin position="432"/>
        <end position="466"/>
    </location>
</feature>
<protein>
    <recommendedName>
        <fullName evidence="2">C2H2-type domain-containing protein</fullName>
    </recommendedName>
</protein>
<organism evidence="3 4">
    <name type="scientific">Zymoseptoria tritici (strain ST99CH_3D7)</name>
    <dbReference type="NCBI Taxonomy" id="1276538"/>
    <lineage>
        <taxon>Eukaryota</taxon>
        <taxon>Fungi</taxon>
        <taxon>Dikarya</taxon>
        <taxon>Ascomycota</taxon>
        <taxon>Pezizomycotina</taxon>
        <taxon>Dothideomycetes</taxon>
        <taxon>Dothideomycetidae</taxon>
        <taxon>Mycosphaerellales</taxon>
        <taxon>Mycosphaerellaceae</taxon>
        <taxon>Zymoseptoria</taxon>
    </lineage>
</organism>
<reference evidence="3 4" key="1">
    <citation type="submission" date="2016-06" db="EMBL/GenBank/DDBJ databases">
        <authorList>
            <person name="Kjaerup R.B."/>
            <person name="Dalgaard T.S."/>
            <person name="Juul-Madsen H.R."/>
        </authorList>
    </citation>
    <scope>NUCLEOTIDE SEQUENCE [LARGE SCALE GENOMIC DNA]</scope>
</reference>
<dbReference type="PANTHER" id="PTHR35391:SF3">
    <property type="entry name" value="FINGER DOMAIN PROTEIN, PUTATIVE (AFU_ORTHOLOGUE AFUA_8G04300)-RELATED"/>
    <property type="match status" value="1"/>
</dbReference>
<dbReference type="PANTHER" id="PTHR35391">
    <property type="entry name" value="C2H2-TYPE DOMAIN-CONTAINING PROTEIN-RELATED"/>
    <property type="match status" value="1"/>
</dbReference>
<dbReference type="Proteomes" id="UP000215127">
    <property type="component" value="Chromosome 1"/>
</dbReference>
<keyword evidence="4" id="KW-1185">Reference proteome</keyword>
<dbReference type="SMART" id="SM00355">
    <property type="entry name" value="ZnF_C2H2"/>
    <property type="match status" value="5"/>
</dbReference>
<dbReference type="PROSITE" id="PS00028">
    <property type="entry name" value="ZINC_FINGER_C2H2_1"/>
    <property type="match status" value="1"/>
</dbReference>
<dbReference type="AlphaFoldDB" id="A0A1X7RFY2"/>
<dbReference type="Gene3D" id="3.30.160.60">
    <property type="entry name" value="Classic Zinc Finger"/>
    <property type="match status" value="2"/>
</dbReference>
<feature type="compositionally biased region" description="Polar residues" evidence="1">
    <location>
        <begin position="432"/>
        <end position="441"/>
    </location>
</feature>
<feature type="compositionally biased region" description="Low complexity" evidence="1">
    <location>
        <begin position="448"/>
        <end position="466"/>
    </location>
</feature>
<evidence type="ECO:0000256" key="1">
    <source>
        <dbReference type="SAM" id="MobiDB-lite"/>
    </source>
</evidence>
<name>A0A1X7RFY2_ZYMT9</name>
<sequence length="675" mass="76453">MESFNQTYWDFNSDNYSNFNDVNQNTNFNARQQTYHASHRASAPMAYNLPRPPMEDSLDLSSFDALAQNTVHNVGLEDVIKPEHNTPWSGTQRSGMQQNLQPTLGRSSYVRSEPALKQDRTSDAADSGYYEQLGTMGMQEYNTNRPELEQDYGYFPSSHSGKVAADRKSVVSDGYSRLPRERRIRRTLAPCQACGRSPKNQSDSKKHSLTHSRPYRCLEPNCTRKDGFATENDLQRHRKSVHNLLPTVGATAGYICAACPQDGNTPHKFWPRRDNFKAHIKRKHPKHNDVELMERSRHSMRPDDTRTVVTDVQSVRSGLHSVYQSEADANESHGYQPTNHMDLPTLSRHGSMSGESGAIFGPDSAVSMASTEQTLVGMHGHTANLMLPYNNAFLDDNDMSGLSILSTAADNLAYNHSPNHDLAVSSSITQRSFSTFNQQQRPAPPPFSVQQPTSSSTTTTGPRTCPYPNCTTSWSRPCDLTKHLKRHTKPYGCTFPRCSQKSGSRGDWKRHENSNHYMATMWRCGRRKMNGSVCVRRPFQREESLRDHLRGLEHGMEDEVEVERAVEEGKLGEEGKGQFWCGFCCAVVMQREGEESAWAARLRHVGDHFDKERLSIDEWVCVVENRKKKYIVEAEERREVAMGRKKGGEVVEAESELEEWSPDLSEFGIRGMMEE</sequence>
<dbReference type="EMBL" id="LT853692">
    <property type="protein sequence ID" value="SMQ46336.1"/>
    <property type="molecule type" value="Genomic_DNA"/>
</dbReference>